<dbReference type="AlphaFoldDB" id="A0A3D9BKP5"/>
<keyword evidence="2" id="KW-1185">Reference proteome</keyword>
<evidence type="ECO:0000313" key="2">
    <source>
        <dbReference type="Proteomes" id="UP000257131"/>
    </source>
</evidence>
<protein>
    <recommendedName>
        <fullName evidence="3">DUF560 domain-containing protein</fullName>
    </recommendedName>
</protein>
<dbReference type="Proteomes" id="UP000257131">
    <property type="component" value="Unassembled WGS sequence"/>
</dbReference>
<accession>A0A3D9BKP5</accession>
<proteinExistence type="predicted"/>
<evidence type="ECO:0008006" key="3">
    <source>
        <dbReference type="Google" id="ProtNLM"/>
    </source>
</evidence>
<reference evidence="1 2" key="1">
    <citation type="journal article" date="2017" name="Int. J. Syst. Evol. Microbiol.">
        <title>Rhodosalinus sediminis gen. nov., sp. nov., isolated from marine saltern.</title>
        <authorList>
            <person name="Guo L.Y."/>
            <person name="Ling S.K."/>
            <person name="Li C.M."/>
            <person name="Chen G.J."/>
            <person name="Du Z.J."/>
        </authorList>
    </citation>
    <scope>NUCLEOTIDE SEQUENCE [LARGE SCALE GENOMIC DNA]</scope>
    <source>
        <strain evidence="1 2">WDN1C137</strain>
    </source>
</reference>
<gene>
    <name evidence="1" type="ORF">DRV84_14420</name>
</gene>
<dbReference type="EMBL" id="QOHR01000040">
    <property type="protein sequence ID" value="REC53982.1"/>
    <property type="molecule type" value="Genomic_DNA"/>
</dbReference>
<evidence type="ECO:0000313" key="1">
    <source>
        <dbReference type="EMBL" id="REC53982.1"/>
    </source>
</evidence>
<name>A0A3D9BKP5_9RHOB</name>
<comment type="caution">
    <text evidence="1">The sequence shown here is derived from an EMBL/GenBank/DDBJ whole genome shotgun (WGS) entry which is preliminary data.</text>
</comment>
<sequence>MRSSFVKKNLTEETRNSISLSTAKLFTSSEDVHHEVSVGGTRVYDEDYQQNQLSVGFETIYSNGWYSAVDATIGEDVDGEIAVQNAVSASLSLPVFERSLTITASYSEADGAKLFGIERADYTTSLSVVYSVYRNIDVVAGYTETDSSINYFDEAAPSFSVRFEPIRF</sequence>
<organism evidence="1 2">
    <name type="scientific">Rhodosalinus sediminis</name>
    <dbReference type="NCBI Taxonomy" id="1940533"/>
    <lineage>
        <taxon>Bacteria</taxon>
        <taxon>Pseudomonadati</taxon>
        <taxon>Pseudomonadota</taxon>
        <taxon>Alphaproteobacteria</taxon>
        <taxon>Rhodobacterales</taxon>
        <taxon>Paracoccaceae</taxon>
        <taxon>Rhodosalinus</taxon>
    </lineage>
</organism>